<dbReference type="InterPro" id="IPR051222">
    <property type="entry name" value="PPR/CCM1_RNA-binding"/>
</dbReference>
<dbReference type="Gene3D" id="1.25.40.10">
    <property type="entry name" value="Tetratricopeptide repeat domain"/>
    <property type="match status" value="2"/>
</dbReference>
<name>A0A7S2E576_9STRA</name>
<sequence>MANEQLQQMEFFHDSAYVPLLEDDSCLKTDDEEEEKGAVVQVYPTAETYTLVILSYCNIGSSSLHNPNQQGGCDRDRDRDENAKQLELNIKAAQTAQNLLDQMVTRYNSFTTLQQKELFGEPKMIAFRNVLNAWLQCIQPTTTTTTSRSSRRRSPDDMEEEEESIHYVAIQKMEELVNWMNELSGSSSSSTTNCDDMIFLKPDVITYNTLLQAYTKIIPLIQQEEDEDEFHRMLDKVQNIQETLENDSSITPDHVTHNILLHFWSKLNSNIMEGYDLVMGAEQKAEDVLMEWERSYKQQQQDFIPTKERGGEKEEEEDILVSSKDKKKKKRRSMNPPNVRSWGAVINAWVKYNPAAATDENNDNLNNVVGVERSLSLLYQMEEEEDDDNLQNFSNNVSFQQRRRQMIRPKPDLIIYSTVMDALANTINYNQESVISNVVDVVLDLLDGMEQQQQEELEIQRRRQQQQRQHRYNQPYQQQNDETLIARIYVSAIKAIANAQEMNSPQVALSILERMKEQQQQRRRSSNYVYHGNDSLLLPTSFGYNHVINSAAISNAETPNDKRLHFQIALKAFQELREGKRIRRTNSNKSVAIPDSFTYAYFIKACCNLLPPSKSRHEIISKALEECTNDGYLSEEVWRRGMAGVSKEEMKEILILLLPNSIEEGYRSMVDMLYLGDLRVTDLPRQWSRNIGGRDGPGGWSFDVE</sequence>
<dbReference type="InterPro" id="IPR011990">
    <property type="entry name" value="TPR-like_helical_dom_sf"/>
</dbReference>
<proteinExistence type="predicted"/>
<dbReference type="EMBL" id="HBGN01004164">
    <property type="protein sequence ID" value="CAD9316348.1"/>
    <property type="molecule type" value="Transcribed_RNA"/>
</dbReference>
<dbReference type="AlphaFoldDB" id="A0A7S2E576"/>
<evidence type="ECO:0000313" key="3">
    <source>
        <dbReference type="EMBL" id="CAD9316348.1"/>
    </source>
</evidence>
<dbReference type="PANTHER" id="PTHR47942">
    <property type="entry name" value="TETRATRICOPEPTIDE REPEAT (TPR)-LIKE SUPERFAMILY PROTEIN-RELATED"/>
    <property type="match status" value="1"/>
</dbReference>
<feature type="region of interest" description="Disordered" evidence="2">
    <location>
        <begin position="142"/>
        <end position="162"/>
    </location>
</feature>
<evidence type="ECO:0000256" key="1">
    <source>
        <dbReference type="ARBA" id="ARBA00022737"/>
    </source>
</evidence>
<reference evidence="3" key="1">
    <citation type="submission" date="2021-01" db="EMBL/GenBank/DDBJ databases">
        <authorList>
            <person name="Corre E."/>
            <person name="Pelletier E."/>
            <person name="Niang G."/>
            <person name="Scheremetjew M."/>
            <person name="Finn R."/>
            <person name="Kale V."/>
            <person name="Holt S."/>
            <person name="Cochrane G."/>
            <person name="Meng A."/>
            <person name="Brown T."/>
            <person name="Cohen L."/>
        </authorList>
    </citation>
    <scope>NUCLEOTIDE SEQUENCE</scope>
    <source>
        <strain evidence="3">Pop2</strain>
    </source>
</reference>
<evidence type="ECO:0000256" key="2">
    <source>
        <dbReference type="SAM" id="MobiDB-lite"/>
    </source>
</evidence>
<protein>
    <submittedName>
        <fullName evidence="3">Uncharacterized protein</fullName>
    </submittedName>
</protein>
<feature type="region of interest" description="Disordered" evidence="2">
    <location>
        <begin position="301"/>
        <end position="338"/>
    </location>
</feature>
<accession>A0A7S2E576</accession>
<organism evidence="3">
    <name type="scientific">Ditylum brightwellii</name>
    <dbReference type="NCBI Taxonomy" id="49249"/>
    <lineage>
        <taxon>Eukaryota</taxon>
        <taxon>Sar</taxon>
        <taxon>Stramenopiles</taxon>
        <taxon>Ochrophyta</taxon>
        <taxon>Bacillariophyta</taxon>
        <taxon>Mediophyceae</taxon>
        <taxon>Lithodesmiophycidae</taxon>
        <taxon>Lithodesmiales</taxon>
        <taxon>Lithodesmiaceae</taxon>
        <taxon>Ditylum</taxon>
    </lineage>
</organism>
<dbReference type="PANTHER" id="PTHR47942:SF63">
    <property type="entry name" value="PENTATRICOPEPTIDE REPEAT-CONTAINING PROTEIN"/>
    <property type="match status" value="1"/>
</dbReference>
<gene>
    <name evidence="3" type="ORF">DBRI1063_LOCUS2755</name>
</gene>
<keyword evidence="1" id="KW-0677">Repeat</keyword>